<dbReference type="VEuPathDB" id="FungiDB:BD410DRAFT_585845"/>
<sequence length="73" mass="8304">MERCLAEGILEAFHVISEVSLCHTLRSTKLSDRTSWSCQSIHDLPSIECQICFLTCFSGFTSHFRIAITRDHS</sequence>
<keyword evidence="2" id="KW-1185">Reference proteome</keyword>
<accession>A0A4Y7PR64</accession>
<dbReference type="Proteomes" id="UP000294933">
    <property type="component" value="Unassembled WGS sequence"/>
</dbReference>
<name>A0A4Y7PR64_9AGAM</name>
<organism evidence="1 2">
    <name type="scientific">Rickenella mellea</name>
    <dbReference type="NCBI Taxonomy" id="50990"/>
    <lineage>
        <taxon>Eukaryota</taxon>
        <taxon>Fungi</taxon>
        <taxon>Dikarya</taxon>
        <taxon>Basidiomycota</taxon>
        <taxon>Agaricomycotina</taxon>
        <taxon>Agaricomycetes</taxon>
        <taxon>Hymenochaetales</taxon>
        <taxon>Rickenellaceae</taxon>
        <taxon>Rickenella</taxon>
    </lineage>
</organism>
<evidence type="ECO:0000313" key="2">
    <source>
        <dbReference type="Proteomes" id="UP000294933"/>
    </source>
</evidence>
<dbReference type="AlphaFoldDB" id="A0A4Y7PR64"/>
<gene>
    <name evidence="1" type="ORF">BD410DRAFT_585845</name>
</gene>
<dbReference type="EMBL" id="ML170230">
    <property type="protein sequence ID" value="TDL17010.1"/>
    <property type="molecule type" value="Genomic_DNA"/>
</dbReference>
<proteinExistence type="predicted"/>
<evidence type="ECO:0000313" key="1">
    <source>
        <dbReference type="EMBL" id="TDL17010.1"/>
    </source>
</evidence>
<protein>
    <submittedName>
        <fullName evidence="1">Uncharacterized protein</fullName>
    </submittedName>
</protein>
<reference evidence="1 2" key="1">
    <citation type="submission" date="2018-06" db="EMBL/GenBank/DDBJ databases">
        <title>A transcriptomic atlas of mushroom development highlights an independent origin of complex multicellularity.</title>
        <authorList>
            <consortium name="DOE Joint Genome Institute"/>
            <person name="Krizsan K."/>
            <person name="Almasi E."/>
            <person name="Merenyi Z."/>
            <person name="Sahu N."/>
            <person name="Viragh M."/>
            <person name="Koszo T."/>
            <person name="Mondo S."/>
            <person name="Kiss B."/>
            <person name="Balint B."/>
            <person name="Kues U."/>
            <person name="Barry K."/>
            <person name="Hegedus J.C."/>
            <person name="Henrissat B."/>
            <person name="Johnson J."/>
            <person name="Lipzen A."/>
            <person name="Ohm R."/>
            <person name="Nagy I."/>
            <person name="Pangilinan J."/>
            <person name="Yan J."/>
            <person name="Xiong Y."/>
            <person name="Grigoriev I.V."/>
            <person name="Hibbett D.S."/>
            <person name="Nagy L.G."/>
        </authorList>
    </citation>
    <scope>NUCLEOTIDE SEQUENCE [LARGE SCALE GENOMIC DNA]</scope>
    <source>
        <strain evidence="1 2">SZMC22713</strain>
    </source>
</reference>